<reference evidence="3 4" key="1">
    <citation type="journal article" date="2016" name="Genome Announc.">
        <title>Complete Genome Sequence of Thiostrepton-Producing Streptomyces laurentii ATCC 31255.</title>
        <authorList>
            <person name="Doi K."/>
            <person name="Fujino Y."/>
            <person name="Nagayoshi Y."/>
            <person name="Ohshima T."/>
            <person name="Ogata S."/>
        </authorList>
    </citation>
    <scope>NUCLEOTIDE SEQUENCE [LARGE SCALE GENOMIC DNA]</scope>
    <source>
        <strain evidence="3 4">ATCC 31255</strain>
    </source>
</reference>
<dbReference type="Proteomes" id="UP000217676">
    <property type="component" value="Chromosome"/>
</dbReference>
<evidence type="ECO:0000313" key="3">
    <source>
        <dbReference type="EMBL" id="BAU86902.1"/>
    </source>
</evidence>
<feature type="transmembrane region" description="Helical" evidence="2">
    <location>
        <begin position="419"/>
        <end position="437"/>
    </location>
</feature>
<feature type="transmembrane region" description="Helical" evidence="2">
    <location>
        <begin position="443"/>
        <end position="460"/>
    </location>
</feature>
<dbReference type="EMBL" id="AP017424">
    <property type="protein sequence ID" value="BAU86902.1"/>
    <property type="molecule type" value="Genomic_DNA"/>
</dbReference>
<feature type="transmembrane region" description="Helical" evidence="2">
    <location>
        <begin position="77"/>
        <end position="97"/>
    </location>
</feature>
<keyword evidence="2" id="KW-0472">Membrane</keyword>
<evidence type="ECO:0000313" key="4">
    <source>
        <dbReference type="Proteomes" id="UP000217676"/>
    </source>
</evidence>
<dbReference type="KEGG" id="slau:SLA_6033"/>
<proteinExistence type="predicted"/>
<feature type="transmembrane region" description="Helical" evidence="2">
    <location>
        <begin position="356"/>
        <end position="375"/>
    </location>
</feature>
<keyword evidence="4" id="KW-1185">Reference proteome</keyword>
<accession>A0A169P993</accession>
<feature type="transmembrane region" description="Helical" evidence="2">
    <location>
        <begin position="275"/>
        <end position="298"/>
    </location>
</feature>
<organism evidence="3 4">
    <name type="scientific">Streptomyces laurentii</name>
    <dbReference type="NCBI Taxonomy" id="39478"/>
    <lineage>
        <taxon>Bacteria</taxon>
        <taxon>Bacillati</taxon>
        <taxon>Actinomycetota</taxon>
        <taxon>Actinomycetes</taxon>
        <taxon>Kitasatosporales</taxon>
        <taxon>Streptomycetaceae</taxon>
        <taxon>Streptomyces</taxon>
    </lineage>
</organism>
<keyword evidence="2" id="KW-0812">Transmembrane</keyword>
<protein>
    <submittedName>
        <fullName evidence="3">Integral membrane protein</fullName>
    </submittedName>
</protein>
<evidence type="ECO:0000256" key="2">
    <source>
        <dbReference type="SAM" id="Phobius"/>
    </source>
</evidence>
<feature type="transmembrane region" description="Helical" evidence="2">
    <location>
        <begin position="305"/>
        <end position="326"/>
    </location>
</feature>
<name>A0A169P993_STRLU</name>
<keyword evidence="2" id="KW-1133">Transmembrane helix</keyword>
<evidence type="ECO:0000256" key="1">
    <source>
        <dbReference type="SAM" id="MobiDB-lite"/>
    </source>
</evidence>
<dbReference type="AlphaFoldDB" id="A0A169P993"/>
<gene>
    <name evidence="3" type="ORF">SLA_6033</name>
</gene>
<sequence>MPSGTPDPASDPTGDSPQQGRPDSEPPGTGRPAHSAPEPRGTAGDRTELDELRQRLAALEASKPPPRARHHLLRTSGSVVLIVISSLLALLAVVAVWTDSIVGDTDRYVATVAPLASDPDVQAAVTSRVTSEVLSHIDVKALVGQLSKAAAEQGAPPRLSKLIGDLTGPITNGLTQLVSGTVNKVVTSDQFATLWADANRAAHASLDKALTGKGGGAISLENNQVAIDIGPFVAKVKDELVSSGFGPAAKIPEVHTNFVVFASKDIGKVKTYFRLLQIMGTWLPIIAVLVAAAGVFTAVNRRRGLIGAAAGVAVAMLLLGVVLTVFRSLYLDHLPPGASQAAAGSIYDALIRFLRASIRAVGVTALVTAVGAFLIGPSRVAVAIRTACASAIGALREVSTAHGLRLGPVGRFVNRYKRWIGAAILTVAAVVLATWSYPTAAVVMWIVVVVLVGFAIREFLDTGPATARTSPTGAGGANIPPPGE</sequence>
<feature type="region of interest" description="Disordered" evidence="1">
    <location>
        <begin position="1"/>
        <end position="46"/>
    </location>
</feature>